<reference evidence="2" key="1">
    <citation type="submission" date="2013-10" db="EMBL/GenBank/DDBJ databases">
        <title>Genomic analysis of the causative agents of coccidiosis in chickens.</title>
        <authorList>
            <person name="Reid A.J."/>
            <person name="Blake D."/>
            <person name="Billington K."/>
            <person name="Browne H."/>
            <person name="Dunn M."/>
            <person name="Hung S."/>
            <person name="Kawahara F."/>
            <person name="Miranda-Saavedra D."/>
            <person name="Mourier T."/>
            <person name="Nagra H."/>
            <person name="Otto T.D."/>
            <person name="Rawlings N."/>
            <person name="Sanchez A."/>
            <person name="Sanders M."/>
            <person name="Subramaniam C."/>
            <person name="Tay Y."/>
            <person name="Dear P."/>
            <person name="Doerig C."/>
            <person name="Gruber A."/>
            <person name="Parkinson J."/>
            <person name="Shirley M."/>
            <person name="Wan K.L."/>
            <person name="Berriman M."/>
            <person name="Tomley F."/>
            <person name="Pain A."/>
        </authorList>
    </citation>
    <scope>NUCLEOTIDE SEQUENCE [LARGE SCALE GENOMIC DNA]</scope>
    <source>
        <strain evidence="2">Houghton</strain>
    </source>
</reference>
<dbReference type="Proteomes" id="UP000030747">
    <property type="component" value="Unassembled WGS sequence"/>
</dbReference>
<evidence type="ECO:0000313" key="3">
    <source>
        <dbReference type="Proteomes" id="UP000030747"/>
    </source>
</evidence>
<evidence type="ECO:0000313" key="2">
    <source>
        <dbReference type="EMBL" id="CDJ39671.1"/>
    </source>
</evidence>
<dbReference type="VEuPathDB" id="ToxoDB:ETH_00036165"/>
<accession>U6KNW8</accession>
<sequence length="82" mass="8605">MTELEINPHDRKPAGKPSQAQGVRFAVDPAAAAEQEGGGPMEVDGDRTGGPPSEESLELDLFLREANGALSYNAFDAQPGKP</sequence>
<dbReference type="VEuPathDB" id="ToxoDB:ETH2_0525200"/>
<protein>
    <submittedName>
        <fullName evidence="2">Uncharacterized protein</fullName>
    </submittedName>
</protein>
<dbReference type="GeneID" id="25256274"/>
<dbReference type="EMBL" id="HG674573">
    <property type="protein sequence ID" value="CDJ39671.1"/>
    <property type="molecule type" value="Genomic_DNA"/>
</dbReference>
<reference evidence="2" key="2">
    <citation type="submission" date="2013-10" db="EMBL/GenBank/DDBJ databases">
        <authorList>
            <person name="Aslett M."/>
        </authorList>
    </citation>
    <scope>NUCLEOTIDE SEQUENCE [LARGE SCALE GENOMIC DNA]</scope>
    <source>
        <strain evidence="2">Houghton</strain>
    </source>
</reference>
<keyword evidence="3" id="KW-1185">Reference proteome</keyword>
<feature type="region of interest" description="Disordered" evidence="1">
    <location>
        <begin position="1"/>
        <end position="55"/>
    </location>
</feature>
<feature type="compositionally biased region" description="Basic and acidic residues" evidence="1">
    <location>
        <begin position="1"/>
        <end position="13"/>
    </location>
</feature>
<name>U6KNW8_EIMTE</name>
<proteinExistence type="predicted"/>
<dbReference type="AlphaFoldDB" id="U6KNW8"/>
<gene>
    <name evidence="2" type="ORF">ETH_00036165</name>
</gene>
<organism evidence="2 3">
    <name type="scientific">Eimeria tenella</name>
    <name type="common">Coccidian parasite</name>
    <dbReference type="NCBI Taxonomy" id="5802"/>
    <lineage>
        <taxon>Eukaryota</taxon>
        <taxon>Sar</taxon>
        <taxon>Alveolata</taxon>
        <taxon>Apicomplexa</taxon>
        <taxon>Conoidasida</taxon>
        <taxon>Coccidia</taxon>
        <taxon>Eucoccidiorida</taxon>
        <taxon>Eimeriorina</taxon>
        <taxon>Eimeriidae</taxon>
        <taxon>Eimeria</taxon>
    </lineage>
</organism>
<evidence type="ECO:0000256" key="1">
    <source>
        <dbReference type="SAM" id="MobiDB-lite"/>
    </source>
</evidence>
<dbReference type="RefSeq" id="XP_013230426.1">
    <property type="nucleotide sequence ID" value="XM_013374972.1"/>
</dbReference>